<dbReference type="RefSeq" id="XP_024507171.1">
    <property type="nucleotide sequence ID" value="XM_024653723.1"/>
</dbReference>
<reference evidence="2 3" key="1">
    <citation type="submission" date="2014-09" db="EMBL/GenBank/DDBJ databases">
        <authorList>
            <person name="Martin A.A."/>
        </authorList>
    </citation>
    <scope>NUCLEOTIDE SEQUENCE</scope>
    <source>
        <strain evidence="3">ED321</strain>
        <strain evidence="2">ED321 Heterogonic</strain>
    </source>
</reference>
<evidence type="ECO:0000313" key="5">
    <source>
        <dbReference type="WormBase" id="SRAE_2000263200"/>
    </source>
</evidence>
<feature type="transmembrane region" description="Helical" evidence="1">
    <location>
        <begin position="20"/>
        <end position="43"/>
    </location>
</feature>
<dbReference type="Proteomes" id="UP000035682">
    <property type="component" value="Unplaced"/>
</dbReference>
<proteinExistence type="predicted"/>
<organism evidence="2">
    <name type="scientific">Strongyloides ratti</name>
    <name type="common">Parasitic roundworm</name>
    <dbReference type="NCBI Taxonomy" id="34506"/>
    <lineage>
        <taxon>Eukaryota</taxon>
        <taxon>Metazoa</taxon>
        <taxon>Ecdysozoa</taxon>
        <taxon>Nematoda</taxon>
        <taxon>Chromadorea</taxon>
        <taxon>Rhabditida</taxon>
        <taxon>Tylenchina</taxon>
        <taxon>Panagrolaimomorpha</taxon>
        <taxon>Strongyloidoidea</taxon>
        <taxon>Strongyloididae</taxon>
        <taxon>Strongyloides</taxon>
    </lineage>
</organism>
<evidence type="ECO:0000313" key="2">
    <source>
        <dbReference type="EMBL" id="CEF67971.1"/>
    </source>
</evidence>
<evidence type="ECO:0000256" key="1">
    <source>
        <dbReference type="SAM" id="Phobius"/>
    </source>
</evidence>
<evidence type="ECO:0000313" key="3">
    <source>
        <dbReference type="Proteomes" id="UP000035682"/>
    </source>
</evidence>
<keyword evidence="1" id="KW-1133">Transmembrane helix</keyword>
<name>A0A090LDU8_STRRB</name>
<gene>
    <name evidence="2 4 5" type="ORF">SRAE_2000263200</name>
</gene>
<dbReference type="EMBL" id="LN609529">
    <property type="protein sequence ID" value="CEF67971.1"/>
    <property type="molecule type" value="Genomic_DNA"/>
</dbReference>
<keyword evidence="1" id="KW-0812">Transmembrane</keyword>
<dbReference type="CTD" id="36380336"/>
<accession>A0A090LDU8</accession>
<sequence length="263" mass="30847">MDKLNQKIKVGRHHLTFKEWKYVIVMIHSTLVIMQTLLLLLVGDELSNYIVNLVVLSLLGTFLLILTHPVVNIFYSFGVLVFIIHEYQDIWGQWKSFSHKHNLNCNAYTTECGLIVAKYTFSFINVLVMFYYIVPVFLAIIIYSATFNKISTLKTKMEKRINFLRGTEESYLFSDMLNILYNETNIERERNIFKMITSKRFQNIMVGQHKSVEKDPLSILNYENAKGRQIYYVNNYSTNSNIDEKKQIFLYTSSGIRWIPGTS</sequence>
<feature type="transmembrane region" description="Helical" evidence="1">
    <location>
        <begin position="73"/>
        <end position="91"/>
    </location>
</feature>
<dbReference type="WormBase" id="SRAE_2000263200">
    <property type="protein sequence ID" value="SRP08032"/>
    <property type="gene ID" value="WBGene00262843"/>
</dbReference>
<evidence type="ECO:0000313" key="4">
    <source>
        <dbReference type="WBParaSite" id="SRAE_2000263200.1"/>
    </source>
</evidence>
<dbReference type="AlphaFoldDB" id="A0A090LDU8"/>
<feature type="transmembrane region" description="Helical" evidence="1">
    <location>
        <begin position="129"/>
        <end position="150"/>
    </location>
</feature>
<reference evidence="4" key="2">
    <citation type="submission" date="2020-12" db="UniProtKB">
        <authorList>
            <consortium name="WormBaseParasite"/>
        </authorList>
    </citation>
    <scope>IDENTIFICATION</scope>
</reference>
<keyword evidence="1" id="KW-0472">Membrane</keyword>
<protein>
    <submittedName>
        <fullName evidence="2 4">Uncharacterized protein</fullName>
    </submittedName>
</protein>
<keyword evidence="3" id="KW-1185">Reference proteome</keyword>
<dbReference type="GeneID" id="36380336"/>
<dbReference type="WBParaSite" id="SRAE_2000263200.1">
    <property type="protein sequence ID" value="SRAE_2000263200.1"/>
    <property type="gene ID" value="WBGene00262843"/>
</dbReference>